<feature type="compositionally biased region" description="Low complexity" evidence="1">
    <location>
        <begin position="96"/>
        <end position="125"/>
    </location>
</feature>
<organism evidence="2 3">
    <name type="scientific">Petrolisthes cinctipes</name>
    <name type="common">Flat porcelain crab</name>
    <dbReference type="NCBI Taxonomy" id="88211"/>
    <lineage>
        <taxon>Eukaryota</taxon>
        <taxon>Metazoa</taxon>
        <taxon>Ecdysozoa</taxon>
        <taxon>Arthropoda</taxon>
        <taxon>Crustacea</taxon>
        <taxon>Multicrustacea</taxon>
        <taxon>Malacostraca</taxon>
        <taxon>Eumalacostraca</taxon>
        <taxon>Eucarida</taxon>
        <taxon>Decapoda</taxon>
        <taxon>Pleocyemata</taxon>
        <taxon>Anomura</taxon>
        <taxon>Galatheoidea</taxon>
        <taxon>Porcellanidae</taxon>
        <taxon>Petrolisthes</taxon>
    </lineage>
</organism>
<sequence>MLTHLTFRMPRLALASKYTPQTLTDTTELRPLFHPKHRRPTQPPPLAGTPQTTLSARISSRAWTPPPHYNTRHHLTTIIPDTPTPSQYQTPPIVHQDTPTPQQYQTPPIVHQDTPTPQQYQTPPYHNNTRHPHTTCG</sequence>
<keyword evidence="3" id="KW-1185">Reference proteome</keyword>
<gene>
    <name evidence="2" type="ORF">Pcinc_012993</name>
</gene>
<comment type="caution">
    <text evidence="2">The sequence shown here is derived from an EMBL/GenBank/DDBJ whole genome shotgun (WGS) entry which is preliminary data.</text>
</comment>
<accession>A0AAE1KS08</accession>
<dbReference type="AlphaFoldDB" id="A0AAE1KS08"/>
<name>A0AAE1KS08_PETCI</name>
<evidence type="ECO:0000313" key="3">
    <source>
        <dbReference type="Proteomes" id="UP001286313"/>
    </source>
</evidence>
<evidence type="ECO:0000256" key="1">
    <source>
        <dbReference type="SAM" id="MobiDB-lite"/>
    </source>
</evidence>
<protein>
    <submittedName>
        <fullName evidence="2">Uncharacterized protein</fullName>
    </submittedName>
</protein>
<feature type="compositionally biased region" description="Polar residues" evidence="1">
    <location>
        <begin position="49"/>
        <end position="62"/>
    </location>
</feature>
<feature type="compositionally biased region" description="Basic residues" evidence="1">
    <location>
        <begin position="128"/>
        <end position="137"/>
    </location>
</feature>
<evidence type="ECO:0000313" key="2">
    <source>
        <dbReference type="EMBL" id="KAK3882624.1"/>
    </source>
</evidence>
<dbReference type="EMBL" id="JAWQEG010001073">
    <property type="protein sequence ID" value="KAK3882624.1"/>
    <property type="molecule type" value="Genomic_DNA"/>
</dbReference>
<feature type="region of interest" description="Disordered" evidence="1">
    <location>
        <begin position="30"/>
        <end position="137"/>
    </location>
</feature>
<dbReference type="Proteomes" id="UP001286313">
    <property type="component" value="Unassembled WGS sequence"/>
</dbReference>
<proteinExistence type="predicted"/>
<reference evidence="2" key="1">
    <citation type="submission" date="2023-10" db="EMBL/GenBank/DDBJ databases">
        <title>Genome assemblies of two species of porcelain crab, Petrolisthes cinctipes and Petrolisthes manimaculis (Anomura: Porcellanidae).</title>
        <authorList>
            <person name="Angst P."/>
        </authorList>
    </citation>
    <scope>NUCLEOTIDE SEQUENCE</scope>
    <source>
        <strain evidence="2">PB745_01</strain>
        <tissue evidence="2">Gill</tissue>
    </source>
</reference>